<evidence type="ECO:0000313" key="1">
    <source>
        <dbReference type="EMBL" id="GHA09094.1"/>
    </source>
</evidence>
<organism evidence="1 2">
    <name type="scientific">Streptomyces canarius</name>
    <dbReference type="NCBI Taxonomy" id="285453"/>
    <lineage>
        <taxon>Bacteria</taxon>
        <taxon>Bacillati</taxon>
        <taxon>Actinomycetota</taxon>
        <taxon>Actinomycetes</taxon>
        <taxon>Kitasatosporales</taxon>
        <taxon>Streptomycetaceae</taxon>
        <taxon>Streptomyces</taxon>
    </lineage>
</organism>
<dbReference type="RefSeq" id="WP_189882949.1">
    <property type="nucleotide sequence ID" value="NZ_BMVN01000003.1"/>
</dbReference>
<evidence type="ECO:0000313" key="2">
    <source>
        <dbReference type="Proteomes" id="UP000653644"/>
    </source>
</evidence>
<name>A0ABQ3CEZ7_9ACTN</name>
<keyword evidence="2" id="KW-1185">Reference proteome</keyword>
<dbReference type="Proteomes" id="UP000653644">
    <property type="component" value="Unassembled WGS sequence"/>
</dbReference>
<comment type="caution">
    <text evidence="1">The sequence shown here is derived from an EMBL/GenBank/DDBJ whole genome shotgun (WGS) entry which is preliminary data.</text>
</comment>
<gene>
    <name evidence="1" type="ORF">GCM10010345_11900</name>
</gene>
<dbReference type="EMBL" id="BMVN01000003">
    <property type="protein sequence ID" value="GHA09094.1"/>
    <property type="molecule type" value="Genomic_DNA"/>
</dbReference>
<proteinExistence type="predicted"/>
<reference evidence="2" key="1">
    <citation type="journal article" date="2019" name="Int. J. Syst. Evol. Microbiol.">
        <title>The Global Catalogue of Microorganisms (GCM) 10K type strain sequencing project: providing services to taxonomists for standard genome sequencing and annotation.</title>
        <authorList>
            <consortium name="The Broad Institute Genomics Platform"/>
            <consortium name="The Broad Institute Genome Sequencing Center for Infectious Disease"/>
            <person name="Wu L."/>
            <person name="Ma J."/>
        </authorList>
    </citation>
    <scope>NUCLEOTIDE SEQUENCE [LARGE SCALE GENOMIC DNA]</scope>
    <source>
        <strain evidence="2">JCM 4733</strain>
    </source>
</reference>
<accession>A0ABQ3CEZ7</accession>
<protein>
    <submittedName>
        <fullName evidence="1">Uncharacterized protein</fullName>
    </submittedName>
</protein>
<sequence length="1137" mass="117440">MAVSGNFTNCNCGPDVPACANPTEPVATVGLCLTDGTPIAVTVVRDCAGTVTQEGWIDLTTGLYTAGPPPAGTAACDTGCVDTVCVQRCDDTNGDGAADQTYSELWCVRADGTATLVLTYQDDPSVPYSPASPVDCEYGCPATETLPLCDDSGPFLRRYTWLNGTAGFEDFELDGVTAHVVTGTVRTCAGDGSPDTPCEAQTTPAATLGLCLPDGTPIAVLVTRDCAGSVTQDGWLNLTTGAYSTGAPPAGAMACGDSRAFELAGLLCDVDPNTGDVLGLVLVEYEYNQDGSLASVRLVDPATGNTYTLKGELRHCPAGVAEQPERDLVLLCDTDADGAATPFIRDYARDENGQLTGHSDYLLDGTPYTALGTVGVCFEPDTADVESWPLCVVNAATGVTVARVRRETVYDGSGKAVTTRLVDAMTGAPYTLPAGTRLGECCETTREAVCVIPLLPTSKRVVSNPGNNTSGRVDPAWTWGLTPAGGRTVYDVAGPAAWTTPRPAGGGWVSLTPSTATTPLPPGAPVDYYMVTAFELPDDAVLDATTIKIDTLNADNAVLGYALNRAAETLTNSRATWFNQPPYREPEHRIVGAARGTNLLAIRVTEAGPGSNGGVLLDVTLTYRVPGAPEYWTVEHRDCGATTFIDPDGNRYEGGLPDGYMACGGGSGGSSAPCGDTETLVLCDTAEDGTRRSFLRRLTFDCTGEVADTVDTELDGVTPYSPAGTVGVCEDAAEQCRNSSTLLLCDAPTDGTPAPTVADTNPTPYYPYPTGAPVTGGQTLWDGGTLDLPAGTAPQPGTTGSVNTLAATIQAPRPACDTGTAHVTVSVSIQQMGPDDGCGPTGHLRLFNGTTQAALTVLPANTPVGWFGTVTVEADVPAADLAAGNIAVALALDAYDDSSGSCSPSPRRTGWQLSAFTTAVAYDQTGCAVQFLRNVITDCQTGAVTSVQDTTLDGQPYTTTGAPGQCTPAGGSGSCCPEPPCPAQSIVEAERCDDTDGDGIADAWYIELLGFDCQGTPTSLGTYTCDLSAPYVPVSPVDCDSPNSVVERPTGVQAHRVQLAPGQSWNATQYGTLRTVQATAHGGTGAITTADGASTLFDGETAQWSITRDTDVRLIGPLTITAATGEVVVNWTEGVDL</sequence>